<evidence type="ECO:0000256" key="1">
    <source>
        <dbReference type="SAM" id="MobiDB-lite"/>
    </source>
</evidence>
<feature type="compositionally biased region" description="Basic residues" evidence="1">
    <location>
        <begin position="89"/>
        <end position="101"/>
    </location>
</feature>
<dbReference type="AlphaFoldDB" id="A0A0F9GX48"/>
<organism evidence="2">
    <name type="scientific">marine sediment metagenome</name>
    <dbReference type="NCBI Taxonomy" id="412755"/>
    <lineage>
        <taxon>unclassified sequences</taxon>
        <taxon>metagenomes</taxon>
        <taxon>ecological metagenomes</taxon>
    </lineage>
</organism>
<evidence type="ECO:0000313" key="2">
    <source>
        <dbReference type="EMBL" id="KKM03385.1"/>
    </source>
</evidence>
<gene>
    <name evidence="2" type="ORF">LCGC14_1774970</name>
</gene>
<sequence length="107" mass="12278">MNSTEAVNNEPQSQRSICTECLQPMLDSDARVSLACPNCLKLNGVTPDLVKIPRMYDELLKEQQAYDSIATQTTEKWGGRFLHENERSHRTRSSHPKRIKMRRDCDG</sequence>
<proteinExistence type="predicted"/>
<reference evidence="2" key="1">
    <citation type="journal article" date="2015" name="Nature">
        <title>Complex archaea that bridge the gap between prokaryotes and eukaryotes.</title>
        <authorList>
            <person name="Spang A."/>
            <person name="Saw J.H."/>
            <person name="Jorgensen S.L."/>
            <person name="Zaremba-Niedzwiedzka K."/>
            <person name="Martijn J."/>
            <person name="Lind A.E."/>
            <person name="van Eijk R."/>
            <person name="Schleper C."/>
            <person name="Guy L."/>
            <person name="Ettema T.J."/>
        </authorList>
    </citation>
    <scope>NUCLEOTIDE SEQUENCE</scope>
</reference>
<feature type="region of interest" description="Disordered" evidence="1">
    <location>
        <begin position="80"/>
        <end position="107"/>
    </location>
</feature>
<accession>A0A0F9GX48</accession>
<name>A0A0F9GX48_9ZZZZ</name>
<comment type="caution">
    <text evidence="2">The sequence shown here is derived from an EMBL/GenBank/DDBJ whole genome shotgun (WGS) entry which is preliminary data.</text>
</comment>
<dbReference type="EMBL" id="LAZR01016694">
    <property type="protein sequence ID" value="KKM03385.1"/>
    <property type="molecule type" value="Genomic_DNA"/>
</dbReference>
<protein>
    <submittedName>
        <fullName evidence="2">Uncharacterized protein</fullName>
    </submittedName>
</protein>